<evidence type="ECO:0000313" key="1">
    <source>
        <dbReference type="EMBL" id="BBH54718.1"/>
    </source>
</evidence>
<dbReference type="AlphaFoldDB" id="A0A4P2VP23"/>
<geneLocation type="plasmid" evidence="1 2">
    <name>68K</name>
</geneLocation>
<evidence type="ECO:0000313" key="2">
    <source>
        <dbReference type="Proteomes" id="UP000291236"/>
    </source>
</evidence>
<dbReference type="Proteomes" id="UP000291236">
    <property type="component" value="Plasmid 68K"/>
</dbReference>
<proteinExistence type="predicted"/>
<name>A0A4P2VP23_FLUSA</name>
<dbReference type="RefSeq" id="WP_130613262.1">
    <property type="nucleotide sequence ID" value="NZ_AP019370.1"/>
</dbReference>
<accession>A0A4P2VP23</accession>
<dbReference type="KEGG" id="sbf:JCM31447_31920"/>
<reference evidence="1 2" key="1">
    <citation type="submission" date="2018-12" db="EMBL/GenBank/DDBJ databases">
        <title>Rubrispira sanarue gen. nov., sp., nov., a member of the order Silvanigrellales, isolated from a brackish lake in Hamamatsu Japan.</title>
        <authorList>
            <person name="Maejima Y."/>
            <person name="Iino T."/>
            <person name="Muraguchi Y."/>
            <person name="Fukuda K."/>
            <person name="Nojiri H."/>
            <person name="Ohkuma M."/>
            <person name="Moriuchi R."/>
            <person name="Dohra H."/>
            <person name="Kimbara K."/>
            <person name="Shintani M."/>
        </authorList>
    </citation>
    <scope>NUCLEOTIDE SEQUENCE [LARGE SCALE GENOMIC DNA]</scope>
    <source>
        <strain evidence="1 2">RF1110005</strain>
        <plasmid evidence="1 2">68K</plasmid>
    </source>
</reference>
<gene>
    <name evidence="1" type="ORF">JCM31447_31920</name>
</gene>
<dbReference type="EMBL" id="AP019370">
    <property type="protein sequence ID" value="BBH54718.1"/>
    <property type="molecule type" value="Genomic_DNA"/>
</dbReference>
<protein>
    <submittedName>
        <fullName evidence="1">Uncharacterized protein</fullName>
    </submittedName>
</protein>
<keyword evidence="1" id="KW-0614">Plasmid</keyword>
<dbReference type="GeneID" id="39493286"/>
<organism evidence="1 2">
    <name type="scientific">Fluviispira sanaruensis</name>
    <dbReference type="NCBI Taxonomy" id="2493639"/>
    <lineage>
        <taxon>Bacteria</taxon>
        <taxon>Pseudomonadati</taxon>
        <taxon>Bdellovibrionota</taxon>
        <taxon>Oligoflexia</taxon>
        <taxon>Silvanigrellales</taxon>
        <taxon>Silvanigrellaceae</taxon>
        <taxon>Fluviispira</taxon>
    </lineage>
</organism>
<dbReference type="OrthoDB" id="9950697at2"/>
<keyword evidence="2" id="KW-1185">Reference proteome</keyword>
<sequence length="286" mass="32921">MIVFKLLKHFFYIILIVKFANIYASDIEGFYIPQGKFDSAMPTVTMRLDKIHPPVIRVAPSRPTVVVFPIQVSRCFSDNKALKVEKADPIKPSSFQAGQESENFSAIILKVNGTAITEKFLDQTQISCLLIDSSLYPIGIEFTDVNAYSIVKLLEETSSIRSPNIDMDGYAAIRIGQNNHNNFKQRKKEERVIPEQIKEKKSLDLNKKRNLEKVPRYEKNEKALLVDKSFINQRQKNIELSIEDEISKKLEQKGYSKIENRQLNKINEFTIAERLEEKGFFKIQGD</sequence>